<dbReference type="Proteomes" id="UP000770661">
    <property type="component" value="Unassembled WGS sequence"/>
</dbReference>
<dbReference type="EMBL" id="JACEEZ010016734">
    <property type="protein sequence ID" value="KAG0718045.1"/>
    <property type="molecule type" value="Genomic_DNA"/>
</dbReference>
<dbReference type="AlphaFoldDB" id="A0A8J4XZP0"/>
<accession>A0A8J4XZP0</accession>
<comment type="caution">
    <text evidence="2">The sequence shown here is derived from an EMBL/GenBank/DDBJ whole genome shotgun (WGS) entry which is preliminary data.</text>
</comment>
<organism evidence="2 3">
    <name type="scientific">Chionoecetes opilio</name>
    <name type="common">Atlantic snow crab</name>
    <name type="synonym">Cancer opilio</name>
    <dbReference type="NCBI Taxonomy" id="41210"/>
    <lineage>
        <taxon>Eukaryota</taxon>
        <taxon>Metazoa</taxon>
        <taxon>Ecdysozoa</taxon>
        <taxon>Arthropoda</taxon>
        <taxon>Crustacea</taxon>
        <taxon>Multicrustacea</taxon>
        <taxon>Malacostraca</taxon>
        <taxon>Eumalacostraca</taxon>
        <taxon>Eucarida</taxon>
        <taxon>Decapoda</taxon>
        <taxon>Pleocyemata</taxon>
        <taxon>Brachyura</taxon>
        <taxon>Eubrachyura</taxon>
        <taxon>Majoidea</taxon>
        <taxon>Majidae</taxon>
        <taxon>Chionoecetes</taxon>
    </lineage>
</organism>
<feature type="region of interest" description="Disordered" evidence="1">
    <location>
        <begin position="1"/>
        <end position="34"/>
    </location>
</feature>
<evidence type="ECO:0000313" key="3">
    <source>
        <dbReference type="Proteomes" id="UP000770661"/>
    </source>
</evidence>
<evidence type="ECO:0000256" key="1">
    <source>
        <dbReference type="SAM" id="MobiDB-lite"/>
    </source>
</evidence>
<name>A0A8J4XZP0_CHIOP</name>
<evidence type="ECO:0000313" key="2">
    <source>
        <dbReference type="EMBL" id="KAG0718045.1"/>
    </source>
</evidence>
<sequence>MGSRGSGIGFPSPHGTKPRAAKKTGPVSSSNKKWGSPAAFAVVPISWSCGHAVFVRFSGCSSSPEHLLFKPLKTSWEARRRTWARGNHGGGSGDCSRGLRMRLFDGLFKSLKR</sequence>
<gene>
    <name evidence="2" type="ORF">GWK47_053245</name>
</gene>
<protein>
    <submittedName>
        <fullName evidence="2">Uncharacterized protein</fullName>
    </submittedName>
</protein>
<keyword evidence="3" id="KW-1185">Reference proteome</keyword>
<proteinExistence type="predicted"/>
<reference evidence="2" key="1">
    <citation type="submission" date="2020-07" db="EMBL/GenBank/DDBJ databases">
        <title>The High-quality genome of the commercially important snow crab, Chionoecetes opilio.</title>
        <authorList>
            <person name="Jeong J.-H."/>
            <person name="Ryu S."/>
        </authorList>
    </citation>
    <scope>NUCLEOTIDE SEQUENCE</scope>
    <source>
        <strain evidence="2">MADBK_172401_WGS</strain>
        <tissue evidence="2">Digestive gland</tissue>
    </source>
</reference>